<organism evidence="8 9">
    <name type="scientific">Caulobacter henricii</name>
    <dbReference type="NCBI Taxonomy" id="69395"/>
    <lineage>
        <taxon>Bacteria</taxon>
        <taxon>Pseudomonadati</taxon>
        <taxon>Pseudomonadota</taxon>
        <taxon>Alphaproteobacteria</taxon>
        <taxon>Caulobacterales</taxon>
        <taxon>Caulobacteraceae</taxon>
        <taxon>Caulobacter</taxon>
    </lineage>
</organism>
<dbReference type="RefSeq" id="WP_062148131.1">
    <property type="nucleotide sequence ID" value="NZ_CP013002.1"/>
</dbReference>
<keyword evidence="7" id="KW-0732">Signal</keyword>
<keyword evidence="3" id="KW-1003">Cell membrane</keyword>
<evidence type="ECO:0000256" key="7">
    <source>
        <dbReference type="SAM" id="SignalP"/>
    </source>
</evidence>
<gene>
    <name evidence="8" type="ORF">AQ619_12670</name>
</gene>
<proteinExistence type="inferred from homology"/>
<feature type="compositionally biased region" description="Basic and acidic residues" evidence="6">
    <location>
        <begin position="52"/>
        <end position="65"/>
    </location>
</feature>
<dbReference type="InterPro" id="IPR012413">
    <property type="entry name" value="BA14K"/>
</dbReference>
<evidence type="ECO:0000256" key="1">
    <source>
        <dbReference type="ARBA" id="ARBA00010270"/>
    </source>
</evidence>
<dbReference type="STRING" id="69395.AQ619_12670"/>
<keyword evidence="4" id="KW-0430">Lectin</keyword>
<protein>
    <recommendedName>
        <fullName evidence="2">Lectin-like protein BA14k</fullName>
    </recommendedName>
</protein>
<comment type="similarity">
    <text evidence="1">Belongs to the BA14k family.</text>
</comment>
<dbReference type="KEGG" id="chq:AQ619_12670"/>
<feature type="chain" id="PRO_5006014210" description="Lectin-like protein BA14k" evidence="7">
    <location>
        <begin position="25"/>
        <end position="169"/>
    </location>
</feature>
<dbReference type="Pfam" id="PF07886">
    <property type="entry name" value="BA14K"/>
    <property type="match status" value="1"/>
</dbReference>
<dbReference type="AlphaFoldDB" id="A0A0N7JHR4"/>
<sequence length="169" mass="19418">MRKILSIQMMALSAILVCTSVASASHAIPLSKDFVVRADQGQTGLQTVQYRSNDHDRNDRQERSNNRPATRVQSREAFRDRRYVDRRQGRGYYDRNYGSMRRDNSSAIEAGFLGFVLGAAITGSGNDRTFANSRLNNRRWTRACSRRYRSFDARSGTYLGNDGYRHYCR</sequence>
<dbReference type="Proteomes" id="UP000056905">
    <property type="component" value="Chromosome"/>
</dbReference>
<reference evidence="8 9" key="1">
    <citation type="submission" date="2015-10" db="EMBL/GenBank/DDBJ databases">
        <title>Conservation of the essential genome among Caulobacter and Brevundimonas species.</title>
        <authorList>
            <person name="Scott D."/>
            <person name="Ely B."/>
        </authorList>
    </citation>
    <scope>NUCLEOTIDE SEQUENCE [LARGE SCALE GENOMIC DNA]</scope>
    <source>
        <strain evidence="8 9">CB4</strain>
    </source>
</reference>
<evidence type="ECO:0000256" key="4">
    <source>
        <dbReference type="ARBA" id="ARBA00022734"/>
    </source>
</evidence>
<accession>A0A0N7JHR4</accession>
<keyword evidence="3" id="KW-0472">Membrane</keyword>
<evidence type="ECO:0000313" key="8">
    <source>
        <dbReference type="EMBL" id="ALL14122.1"/>
    </source>
</evidence>
<feature type="signal peptide" evidence="7">
    <location>
        <begin position="1"/>
        <end position="24"/>
    </location>
</feature>
<dbReference type="GO" id="GO:0030246">
    <property type="term" value="F:carbohydrate binding"/>
    <property type="evidence" value="ECO:0007669"/>
    <property type="project" value="UniProtKB-KW"/>
</dbReference>
<name>A0A0N7JHR4_9CAUL</name>
<evidence type="ECO:0000313" key="9">
    <source>
        <dbReference type="Proteomes" id="UP000056905"/>
    </source>
</evidence>
<dbReference type="EMBL" id="CP013002">
    <property type="protein sequence ID" value="ALL14122.1"/>
    <property type="molecule type" value="Genomic_DNA"/>
</dbReference>
<evidence type="ECO:0000256" key="5">
    <source>
        <dbReference type="ARBA" id="ARBA00025321"/>
    </source>
</evidence>
<evidence type="ECO:0000256" key="3">
    <source>
        <dbReference type="ARBA" id="ARBA00022475"/>
    </source>
</evidence>
<evidence type="ECO:0000256" key="2">
    <source>
        <dbReference type="ARBA" id="ARBA00020552"/>
    </source>
</evidence>
<keyword evidence="9" id="KW-1185">Reference proteome</keyword>
<comment type="function">
    <text evidence="5">Has immunoglobulin-binding and hemagglutination properties, and can bind to mannose. Essential for virulence. May be involved in LPS biosynthesis or polysaccharide transport.</text>
</comment>
<feature type="region of interest" description="Disordered" evidence="6">
    <location>
        <begin position="51"/>
        <end position="77"/>
    </location>
</feature>
<evidence type="ECO:0000256" key="6">
    <source>
        <dbReference type="SAM" id="MobiDB-lite"/>
    </source>
</evidence>